<evidence type="ECO:0000256" key="2">
    <source>
        <dbReference type="SAM" id="MobiDB-lite"/>
    </source>
</evidence>
<dbReference type="PANTHER" id="PTHR22958:SF1">
    <property type="entry name" value="GLYCEROPHOSPHOCHOLINE PHOSPHODIESTERASE GPCPD1"/>
    <property type="match status" value="1"/>
</dbReference>
<dbReference type="Gene3D" id="3.20.20.190">
    <property type="entry name" value="Phosphatidylinositol (PI) phosphodiesterase"/>
    <property type="match status" value="1"/>
</dbReference>
<dbReference type="SUPFAM" id="SSF51695">
    <property type="entry name" value="PLC-like phosphodiesterases"/>
    <property type="match status" value="1"/>
</dbReference>
<feature type="region of interest" description="Disordered" evidence="2">
    <location>
        <begin position="173"/>
        <end position="217"/>
    </location>
</feature>
<sequence>MLQMAPAAPSGGGSRGPGGSGGGGGGSGPRPGGGGPPPASGGSSAGSEERVRIAIPQLPEKAVPGGHSGKARTPIPLIPELPTRRYGRRVGAAQGGPSVSPAAMVLSGKESSALRVARRFEVAGGLPEKLHVLRVSGLHGTAMKAFGLPPEFPRSFWSATAVAEHETECRSFGSVELTESSGSDDRMEEASSSASLPSDPARVAEESSDSEDPAVKSGFGSRGLAGAVTAVVELLLAEGRDAASALGSACTFPWALDCARSCRRCRGYCLWKLAFAKKKSSAEVSIQGDRRQPLEQLLSVLLTARSNKNECASQHHPLNADGDSLLDSQLNQIGVNSTPHFLKLTSGPVLVSTLNDHSRDFGLGLRRKALESSISAGKLKSALESSNWRRKSNLAPGSPDRRQDRRISAGMLKPALESSNRRGKAQIGAGKLKLAPEMLSLRKLKSDPLAPPSDFIQMLLIGHRGVGTCQEQELRRRRCSELGLPLPLRFRENTLLSMMQAEKAGAHFVQFEVQLSKDRVPIIHHNFYTDDGRFVGNLTRAELQDCNEEDDDILHEQLYTTMESFFDFLPEKLGFDIEIKYPRQYKTGASVCPEFHWDLEDYVSKIVNSAKRHSIRSVKNRLIFYSSFSSDVCLALRRLYPECSTVFLVNHKEGHKYTDVHGLNGRSGLEFATSAYLQGVAIHSEELQPPKEGGRNPTEFGREFIHDCKRRRLHCLTWGPKNNSAEFRRLQREWGVDGVIYDNIHAERDDFAKTPTVQPTQRAPEIIEASKTPTVQPTQRASEITEAPNTSTVQPTQRAPEIIEAPNTPTVQPTQRASEITEAPKTPTVQPTQRASETTEASIATLVFRSRSFAPLLSSQTQFKMFESAAQPLLESRHGSRVATVAAALDTCVKPEFVQVEHIFSADRFASTKPPINRHEEAWTPTELWSAKDTRPVDLRFASEPAPRVEGSRQPMGIFVLSLLSLLDEALHQCQRSGSCCLTLRVGKQNQEWLAVNRSASLISIPGAWHGAVGSRQPPARADVSRHFDRNFRQLGSQVWMKSVGALWQQQHGRLFAFVLLAGQPERFRQHQPIHKVKQQLHVSVAEKSRPSLLCPADNGMQHSNAKPSSKPVASWGASCFSALSSFSNSEQEHLLAHARFTSVCPGSASTTVKITISQRIDCNSVNAVYTVFCRRCSCTVYVGETVNSIRARMLAHVGDIRHARDTPVARHFSNDGHSLEDFAFTGVWTRDGSGPKANERRQRQEAKLIAVLKTLVPHGANELAGVLHNPAIPLIVPHCAGRSNLPTVDETVPPASAGDVDSVNIPSATIGDAPA</sequence>
<keyword evidence="4" id="KW-1185">Reference proteome</keyword>
<dbReference type="GO" id="GO:0046475">
    <property type="term" value="P:glycerophospholipid catabolic process"/>
    <property type="evidence" value="ECO:0007669"/>
    <property type="project" value="TreeGrafter"/>
</dbReference>
<keyword evidence="1" id="KW-0378">Hydrolase</keyword>
<accession>A0A1I8I7K7</accession>
<dbReference type="PANTHER" id="PTHR22958">
    <property type="entry name" value="GLYCEROPHOSPHORYL DIESTER PHOSPHODIESTERASE"/>
    <property type="match status" value="1"/>
</dbReference>
<dbReference type="Pfam" id="PF03009">
    <property type="entry name" value="GDPD"/>
    <property type="match status" value="1"/>
</dbReference>
<evidence type="ECO:0000256" key="1">
    <source>
        <dbReference type="ARBA" id="ARBA00022801"/>
    </source>
</evidence>
<dbReference type="WBParaSite" id="maker-uti_cns_0010453-snap-gene-0.4-mRNA-1">
    <property type="protein sequence ID" value="maker-uti_cns_0010453-snap-gene-0.4-mRNA-1"/>
    <property type="gene ID" value="maker-uti_cns_0010453-snap-gene-0.4"/>
</dbReference>
<protein>
    <submittedName>
        <fullName evidence="5">Glycerophosphocholine phosphodiesterase</fullName>
    </submittedName>
</protein>
<feature type="compositionally biased region" description="Polar residues" evidence="2">
    <location>
        <begin position="807"/>
        <end position="818"/>
    </location>
</feature>
<name>A0A1I8I7K7_9PLAT</name>
<evidence type="ECO:0000259" key="3">
    <source>
        <dbReference type="PROSITE" id="PS51704"/>
    </source>
</evidence>
<dbReference type="Proteomes" id="UP000095280">
    <property type="component" value="Unplaced"/>
</dbReference>
<reference evidence="5" key="1">
    <citation type="submission" date="2016-11" db="UniProtKB">
        <authorList>
            <consortium name="WormBaseParasite"/>
        </authorList>
    </citation>
    <scope>IDENTIFICATION</scope>
</reference>
<feature type="compositionally biased region" description="Polar residues" evidence="2">
    <location>
        <begin position="827"/>
        <end position="837"/>
    </location>
</feature>
<dbReference type="PROSITE" id="PS51704">
    <property type="entry name" value="GP_PDE"/>
    <property type="match status" value="1"/>
</dbReference>
<dbReference type="InterPro" id="IPR017946">
    <property type="entry name" value="PLC-like_Pdiesterase_TIM-brl"/>
</dbReference>
<feature type="region of interest" description="Disordered" evidence="2">
    <location>
        <begin position="1291"/>
        <end position="1316"/>
    </location>
</feature>
<feature type="region of interest" description="Disordered" evidence="2">
    <location>
        <begin position="385"/>
        <end position="406"/>
    </location>
</feature>
<dbReference type="InterPro" id="IPR030395">
    <property type="entry name" value="GP_PDE_dom"/>
</dbReference>
<dbReference type="InterPro" id="IPR051578">
    <property type="entry name" value="GDPD"/>
</dbReference>
<evidence type="ECO:0000313" key="4">
    <source>
        <dbReference type="Proteomes" id="UP000095280"/>
    </source>
</evidence>
<feature type="compositionally biased region" description="Gly residues" evidence="2">
    <location>
        <begin position="10"/>
        <end position="33"/>
    </location>
</feature>
<feature type="region of interest" description="Disordered" evidence="2">
    <location>
        <begin position="1"/>
        <end position="77"/>
    </location>
</feature>
<organism evidence="4 5">
    <name type="scientific">Macrostomum lignano</name>
    <dbReference type="NCBI Taxonomy" id="282301"/>
    <lineage>
        <taxon>Eukaryota</taxon>
        <taxon>Metazoa</taxon>
        <taxon>Spiralia</taxon>
        <taxon>Lophotrochozoa</taxon>
        <taxon>Platyhelminthes</taxon>
        <taxon>Rhabditophora</taxon>
        <taxon>Macrostomorpha</taxon>
        <taxon>Macrostomida</taxon>
        <taxon>Macrostomidae</taxon>
        <taxon>Macrostomum</taxon>
    </lineage>
</organism>
<feature type="domain" description="GP-PDE" evidence="3">
    <location>
        <begin position="472"/>
        <end position="751"/>
    </location>
</feature>
<evidence type="ECO:0000313" key="5">
    <source>
        <dbReference type="WBParaSite" id="maker-uti_cns_0010453-snap-gene-0.4-mRNA-1"/>
    </source>
</evidence>
<dbReference type="GO" id="GO:0047389">
    <property type="term" value="F:glycerophosphocholine phosphodiesterase activity"/>
    <property type="evidence" value="ECO:0007669"/>
    <property type="project" value="TreeGrafter"/>
</dbReference>
<feature type="compositionally biased region" description="Polar residues" evidence="2">
    <location>
        <begin position="772"/>
        <end position="797"/>
    </location>
</feature>
<proteinExistence type="predicted"/>
<feature type="region of interest" description="Disordered" evidence="2">
    <location>
        <begin position="772"/>
        <end position="837"/>
    </location>
</feature>